<accession>A0A166BQG0</accession>
<keyword evidence="2" id="KW-1185">Reference proteome</keyword>
<organism evidence="1 2">
    <name type="scientific">Daucus carota subsp. sativus</name>
    <name type="common">Carrot</name>
    <dbReference type="NCBI Taxonomy" id="79200"/>
    <lineage>
        <taxon>Eukaryota</taxon>
        <taxon>Viridiplantae</taxon>
        <taxon>Streptophyta</taxon>
        <taxon>Embryophyta</taxon>
        <taxon>Tracheophyta</taxon>
        <taxon>Spermatophyta</taxon>
        <taxon>Magnoliopsida</taxon>
        <taxon>eudicotyledons</taxon>
        <taxon>Gunneridae</taxon>
        <taxon>Pentapetalae</taxon>
        <taxon>asterids</taxon>
        <taxon>campanulids</taxon>
        <taxon>Apiales</taxon>
        <taxon>Apiaceae</taxon>
        <taxon>Apioideae</taxon>
        <taxon>Scandiceae</taxon>
        <taxon>Daucinae</taxon>
        <taxon>Daucus</taxon>
        <taxon>Daucus sect. Daucus</taxon>
    </lineage>
</organism>
<reference evidence="1" key="2">
    <citation type="submission" date="2022-03" db="EMBL/GenBank/DDBJ databases">
        <title>Draft title - Genomic analysis of global carrot germplasm unveils the trajectory of domestication and the origin of high carotenoid orange carrot.</title>
        <authorList>
            <person name="Iorizzo M."/>
            <person name="Ellison S."/>
            <person name="Senalik D."/>
            <person name="Macko-Podgorni A."/>
            <person name="Grzebelus D."/>
            <person name="Bostan H."/>
            <person name="Rolling W."/>
            <person name="Curaba J."/>
            <person name="Simon P."/>
        </authorList>
    </citation>
    <scope>NUCLEOTIDE SEQUENCE</scope>
    <source>
        <tissue evidence="1">Leaf</tissue>
    </source>
</reference>
<dbReference type="Gramene" id="KZN02746">
    <property type="protein sequence ID" value="KZN02746"/>
    <property type="gene ID" value="DCAR_011501"/>
</dbReference>
<dbReference type="AlphaFoldDB" id="A0A166BQG0"/>
<proteinExistence type="predicted"/>
<name>A0A166BQG0_DAUCS</name>
<reference evidence="1" key="1">
    <citation type="journal article" date="2016" name="Nat. Genet.">
        <title>A high-quality carrot genome assembly provides new insights into carotenoid accumulation and asterid genome evolution.</title>
        <authorList>
            <person name="Iorizzo M."/>
            <person name="Ellison S."/>
            <person name="Senalik D."/>
            <person name="Zeng P."/>
            <person name="Satapoomin P."/>
            <person name="Huang J."/>
            <person name="Bowman M."/>
            <person name="Iovene M."/>
            <person name="Sanseverino W."/>
            <person name="Cavagnaro P."/>
            <person name="Yildiz M."/>
            <person name="Macko-Podgorni A."/>
            <person name="Moranska E."/>
            <person name="Grzebelus E."/>
            <person name="Grzebelus D."/>
            <person name="Ashrafi H."/>
            <person name="Zheng Z."/>
            <person name="Cheng S."/>
            <person name="Spooner D."/>
            <person name="Van Deynze A."/>
            <person name="Simon P."/>
        </authorList>
    </citation>
    <scope>NUCLEOTIDE SEQUENCE</scope>
    <source>
        <tissue evidence="1">Leaf</tissue>
    </source>
</reference>
<evidence type="ECO:0000313" key="1">
    <source>
        <dbReference type="EMBL" id="WOG93718.1"/>
    </source>
</evidence>
<sequence length="111" mass="12461">MHAKPLIHSKTSLTGTRDGKFVDHACHITKHAQLRHQAIAYKHLGIAHRMKWARHEAVNCRSYTHWFCKAIYDLNAFNIRQYIDGIGCSDGGSKAHSTRTRCYGGGTGSLL</sequence>
<dbReference type="EMBL" id="CP093345">
    <property type="protein sequence ID" value="WOG93718.1"/>
    <property type="molecule type" value="Genomic_DNA"/>
</dbReference>
<gene>
    <name evidence="1" type="ORF">DCAR_0313005</name>
</gene>
<protein>
    <submittedName>
        <fullName evidence="1">Uncharacterized protein</fullName>
    </submittedName>
</protein>
<evidence type="ECO:0000313" key="2">
    <source>
        <dbReference type="Proteomes" id="UP000077755"/>
    </source>
</evidence>
<dbReference type="Proteomes" id="UP000077755">
    <property type="component" value="Chromosome 3"/>
</dbReference>